<feature type="domain" description="Plastocyanin-like" evidence="4">
    <location>
        <begin position="389"/>
        <end position="499"/>
    </location>
</feature>
<keyword evidence="7" id="KW-1185">Reference proteome</keyword>
<dbReference type="RefSeq" id="WP_127162507.1">
    <property type="nucleotide sequence ID" value="NZ_CP029822.1"/>
</dbReference>
<dbReference type="Pfam" id="PF07731">
    <property type="entry name" value="Cu-oxidase_2"/>
    <property type="match status" value="1"/>
</dbReference>
<dbReference type="InterPro" id="IPR002355">
    <property type="entry name" value="Cu_oxidase_Cu_BS"/>
</dbReference>
<keyword evidence="3" id="KW-0732">Signal</keyword>
<dbReference type="PANTHER" id="PTHR11709:SF2">
    <property type="entry name" value="MULTICOPPER OXIDASE LPR1"/>
    <property type="match status" value="1"/>
</dbReference>
<proteinExistence type="predicted"/>
<evidence type="ECO:0000256" key="2">
    <source>
        <dbReference type="ARBA" id="ARBA00023002"/>
    </source>
</evidence>
<evidence type="ECO:0000313" key="6">
    <source>
        <dbReference type="EMBL" id="AZS50273.1"/>
    </source>
</evidence>
<dbReference type="AlphaFoldDB" id="A0A3Q9JIB1"/>
<keyword evidence="1" id="KW-0479">Metal-binding</keyword>
<feature type="chain" id="PRO_5018687049" evidence="3">
    <location>
        <begin position="26"/>
        <end position="500"/>
    </location>
</feature>
<dbReference type="InterPro" id="IPR011706">
    <property type="entry name" value="Cu-oxidase_C"/>
</dbReference>
<evidence type="ECO:0000256" key="1">
    <source>
        <dbReference type="ARBA" id="ARBA00022723"/>
    </source>
</evidence>
<dbReference type="CDD" id="cd13881">
    <property type="entry name" value="CuRO_2_McoC_like"/>
    <property type="match status" value="1"/>
</dbReference>
<dbReference type="Pfam" id="PF07732">
    <property type="entry name" value="Cu-oxidase_3"/>
    <property type="match status" value="1"/>
</dbReference>
<feature type="signal peptide" evidence="3">
    <location>
        <begin position="1"/>
        <end position="25"/>
    </location>
</feature>
<keyword evidence="2" id="KW-0560">Oxidoreductase</keyword>
<dbReference type="PROSITE" id="PS00080">
    <property type="entry name" value="MULTICOPPER_OXIDASE2"/>
    <property type="match status" value="1"/>
</dbReference>
<dbReference type="Proteomes" id="UP000273143">
    <property type="component" value="Chromosome"/>
</dbReference>
<dbReference type="GO" id="GO:0016491">
    <property type="term" value="F:oxidoreductase activity"/>
    <property type="evidence" value="ECO:0007669"/>
    <property type="project" value="UniProtKB-KW"/>
</dbReference>
<evidence type="ECO:0000259" key="5">
    <source>
        <dbReference type="Pfam" id="PF07732"/>
    </source>
</evidence>
<sequence length="500" mass="56743">MNNKQIVKYLSCFFVFSLQIPLSLAQHHNMQSSLPDHSQHDMMMSMPNNEAPLLEKELMPKGQPLKPLPLLVNQSKQQGVFETYLMPMSTKVEIIPGKQTTFWLYNQKILPIIDVMAGTKVKVAIENHLPEGTTVHWHGLPVTPQVDGNPHDPVKVGQTRQVEFTLPAHFEGTYWFHPHPHETTAEQVYKGLAGGFIVRDPNDPLKAIPEQNLFFSDLKLNKEAQIADNSMLDWMNGREGQFQLINGQYQPVISLGGTQRWRIWNANSGRYLNLSFPSSEVEAYQVASDGGLLEQPVAITSLLLSPGERAEVVLTPKKQGEFTLTALAYERGKMGKVAKEKDLPIAQVKMQLKDKINLPKRLRDIPTAPVATAFHKIEYTEAANPKSLAGVDFLINGKTFDMNRIDYKVKAGTVQEWEIFNNSHMDHSFHIHGLQFQVKEYELAGKVTKPLFKELKDTINLKPYEKARIIFVDYDKGVRMYHCHILEHESLGMMGQVENE</sequence>
<dbReference type="InterPro" id="IPR008972">
    <property type="entry name" value="Cupredoxin"/>
</dbReference>
<evidence type="ECO:0000259" key="4">
    <source>
        <dbReference type="Pfam" id="PF07731"/>
    </source>
</evidence>
<dbReference type="Gene3D" id="2.60.40.420">
    <property type="entry name" value="Cupredoxins - blue copper proteins"/>
    <property type="match status" value="3"/>
</dbReference>
<gene>
    <name evidence="6" type="ORF">DM558_05550</name>
</gene>
<dbReference type="GO" id="GO:0005507">
    <property type="term" value="F:copper ion binding"/>
    <property type="evidence" value="ECO:0007669"/>
    <property type="project" value="InterPro"/>
</dbReference>
<dbReference type="EMBL" id="CP029822">
    <property type="protein sequence ID" value="AZS50273.1"/>
    <property type="molecule type" value="Genomic_DNA"/>
</dbReference>
<accession>A0A3Q9JIB1</accession>
<evidence type="ECO:0000313" key="7">
    <source>
        <dbReference type="Proteomes" id="UP000273143"/>
    </source>
</evidence>
<dbReference type="SUPFAM" id="SSF49503">
    <property type="entry name" value="Cupredoxins"/>
    <property type="match status" value="3"/>
</dbReference>
<dbReference type="InterPro" id="IPR011707">
    <property type="entry name" value="Cu-oxidase-like_N"/>
</dbReference>
<feature type="domain" description="Plastocyanin-like" evidence="5">
    <location>
        <begin position="91"/>
        <end position="202"/>
    </location>
</feature>
<dbReference type="KEGG" id="emo:DM558_05550"/>
<reference evidence="7" key="1">
    <citation type="submission" date="2018-06" db="EMBL/GenBank/DDBJ databases">
        <title>Complete genome of Pseudomonas insecticola strain QZS01.</title>
        <authorList>
            <person name="Wang J."/>
            <person name="Su Q."/>
        </authorList>
    </citation>
    <scope>NUCLEOTIDE SEQUENCE [LARGE SCALE GENOMIC DNA]</scope>
    <source>
        <strain evidence="7">QZS01</strain>
    </source>
</reference>
<dbReference type="InterPro" id="IPR045087">
    <property type="entry name" value="Cu-oxidase_fam"/>
</dbReference>
<protein>
    <submittedName>
        <fullName evidence="6">Multicopper oxidase family protein</fullName>
    </submittedName>
</protein>
<evidence type="ECO:0000256" key="3">
    <source>
        <dbReference type="SAM" id="SignalP"/>
    </source>
</evidence>
<name>A0A3Q9JIB1_9GAMM</name>
<organism evidence="6 7">
    <name type="scientific">Entomomonas moraniae</name>
    <dbReference type="NCBI Taxonomy" id="2213226"/>
    <lineage>
        <taxon>Bacteria</taxon>
        <taxon>Pseudomonadati</taxon>
        <taxon>Pseudomonadota</taxon>
        <taxon>Gammaproteobacteria</taxon>
        <taxon>Pseudomonadales</taxon>
        <taxon>Pseudomonadaceae</taxon>
        <taxon>Entomomonas</taxon>
    </lineage>
</organism>
<dbReference type="PANTHER" id="PTHR11709">
    <property type="entry name" value="MULTI-COPPER OXIDASE"/>
    <property type="match status" value="1"/>
</dbReference>